<feature type="compositionally biased region" description="Pro residues" evidence="1">
    <location>
        <begin position="361"/>
        <end position="370"/>
    </location>
</feature>
<keyword evidence="2" id="KW-0812">Transmembrane</keyword>
<feature type="region of interest" description="Disordered" evidence="1">
    <location>
        <begin position="354"/>
        <end position="379"/>
    </location>
</feature>
<feature type="transmembrane region" description="Helical" evidence="2">
    <location>
        <begin position="12"/>
        <end position="34"/>
    </location>
</feature>
<accession>A0A239J1K6</accession>
<protein>
    <submittedName>
        <fullName evidence="3">Uncharacterized protein</fullName>
    </submittedName>
</protein>
<name>A0A239J1K6_9SPHN</name>
<sequence>MPKTNELTAAMVGKILILNILFHVLSGIFTGVWISDLVAPTGEMTLLTWLETIMSAVAIAAGLSYGSYIALTHIPTLPRAKRNQVMAIFVAAYLAVAVMLGIASSSVLASASGEVAHMEATLTAQAQATQARQRAAASLINRSSVMNDCESSAGNMSVQEIGTGVYSGEGGNVGQVATALTNISEGCANARAAIFASRAKLERLFFRIDRLLIDTRRVIDSDMERHEKMVAVRKNGENFTRLMREVNDALPVEAMQAVADAMRKDWLAAGLPPSAAAAITHNFDGMAEELTEGLDDIAALKEEPIPTMPVVSNMAYLALYPEATIAAIAIGACIELIPLGGILLGFVMVTHRGSGGGGSQPMPPAAPSPPRRVGRPRKT</sequence>
<keyword evidence="2" id="KW-1133">Transmembrane helix</keyword>
<evidence type="ECO:0000313" key="3">
    <source>
        <dbReference type="EMBL" id="SNS98534.1"/>
    </source>
</evidence>
<keyword evidence="4" id="KW-1185">Reference proteome</keyword>
<keyword evidence="2" id="KW-0472">Membrane</keyword>
<dbReference type="AlphaFoldDB" id="A0A239J1K6"/>
<organism evidence="3 4">
    <name type="scientific">Edaphosphingomonas laterariae</name>
    <dbReference type="NCBI Taxonomy" id="861865"/>
    <lineage>
        <taxon>Bacteria</taxon>
        <taxon>Pseudomonadati</taxon>
        <taxon>Pseudomonadota</taxon>
        <taxon>Alphaproteobacteria</taxon>
        <taxon>Sphingomonadales</taxon>
        <taxon>Rhizorhabdaceae</taxon>
        <taxon>Edaphosphingomonas</taxon>
    </lineage>
</organism>
<dbReference type="OrthoDB" id="7431982at2"/>
<reference evidence="4" key="1">
    <citation type="submission" date="2017-06" db="EMBL/GenBank/DDBJ databases">
        <authorList>
            <person name="Varghese N."/>
            <person name="Submissions S."/>
        </authorList>
    </citation>
    <scope>NUCLEOTIDE SEQUENCE [LARGE SCALE GENOMIC DNA]</scope>
    <source>
        <strain evidence="4">LNB2</strain>
    </source>
</reference>
<dbReference type="EMBL" id="FZOS01000028">
    <property type="protein sequence ID" value="SNS98534.1"/>
    <property type="molecule type" value="Genomic_DNA"/>
</dbReference>
<dbReference type="RefSeq" id="WP_089220839.1">
    <property type="nucleotide sequence ID" value="NZ_FZOS01000028.1"/>
</dbReference>
<feature type="transmembrane region" description="Helical" evidence="2">
    <location>
        <begin position="46"/>
        <end position="71"/>
    </location>
</feature>
<dbReference type="Proteomes" id="UP000198281">
    <property type="component" value="Unassembled WGS sequence"/>
</dbReference>
<proteinExistence type="predicted"/>
<gene>
    <name evidence="3" type="ORF">SAMN06295912_12824</name>
</gene>
<feature type="transmembrane region" description="Helical" evidence="2">
    <location>
        <begin position="325"/>
        <end position="349"/>
    </location>
</feature>
<feature type="transmembrane region" description="Helical" evidence="2">
    <location>
        <begin position="83"/>
        <end position="103"/>
    </location>
</feature>
<evidence type="ECO:0000256" key="2">
    <source>
        <dbReference type="SAM" id="Phobius"/>
    </source>
</evidence>
<evidence type="ECO:0000256" key="1">
    <source>
        <dbReference type="SAM" id="MobiDB-lite"/>
    </source>
</evidence>
<evidence type="ECO:0000313" key="4">
    <source>
        <dbReference type="Proteomes" id="UP000198281"/>
    </source>
</evidence>